<keyword evidence="2" id="KW-1185">Reference proteome</keyword>
<evidence type="ECO:0000313" key="2">
    <source>
        <dbReference type="Proteomes" id="UP000215914"/>
    </source>
</evidence>
<gene>
    <name evidence="1" type="ORF">HanXRQr2_Chr14g0662241</name>
</gene>
<dbReference type="EMBL" id="MNCJ02000329">
    <property type="protein sequence ID" value="KAF5770686.1"/>
    <property type="molecule type" value="Genomic_DNA"/>
</dbReference>
<accession>A0A9K3EC00</accession>
<protein>
    <submittedName>
        <fullName evidence="1">Uncharacterized protein</fullName>
    </submittedName>
</protein>
<dbReference type="Gramene" id="mRNA:HanXRQr2_Chr14g0662241">
    <property type="protein sequence ID" value="CDS:HanXRQr2_Chr14g0662241.1"/>
    <property type="gene ID" value="HanXRQr2_Chr14g0662241"/>
</dbReference>
<evidence type="ECO:0000313" key="1">
    <source>
        <dbReference type="EMBL" id="KAF5770686.1"/>
    </source>
</evidence>
<organism evidence="1 2">
    <name type="scientific">Helianthus annuus</name>
    <name type="common">Common sunflower</name>
    <dbReference type="NCBI Taxonomy" id="4232"/>
    <lineage>
        <taxon>Eukaryota</taxon>
        <taxon>Viridiplantae</taxon>
        <taxon>Streptophyta</taxon>
        <taxon>Embryophyta</taxon>
        <taxon>Tracheophyta</taxon>
        <taxon>Spermatophyta</taxon>
        <taxon>Magnoliopsida</taxon>
        <taxon>eudicotyledons</taxon>
        <taxon>Gunneridae</taxon>
        <taxon>Pentapetalae</taxon>
        <taxon>asterids</taxon>
        <taxon>campanulids</taxon>
        <taxon>Asterales</taxon>
        <taxon>Asteraceae</taxon>
        <taxon>Asteroideae</taxon>
        <taxon>Heliantheae alliance</taxon>
        <taxon>Heliantheae</taxon>
        <taxon>Helianthus</taxon>
    </lineage>
</organism>
<dbReference type="Proteomes" id="UP000215914">
    <property type="component" value="Unassembled WGS sequence"/>
</dbReference>
<name>A0A9K3EC00_HELAN</name>
<proteinExistence type="predicted"/>
<reference evidence="1" key="1">
    <citation type="journal article" date="2017" name="Nature">
        <title>The sunflower genome provides insights into oil metabolism, flowering and Asterid evolution.</title>
        <authorList>
            <person name="Badouin H."/>
            <person name="Gouzy J."/>
            <person name="Grassa C.J."/>
            <person name="Murat F."/>
            <person name="Staton S.E."/>
            <person name="Cottret L."/>
            <person name="Lelandais-Briere C."/>
            <person name="Owens G.L."/>
            <person name="Carrere S."/>
            <person name="Mayjonade B."/>
            <person name="Legrand L."/>
            <person name="Gill N."/>
            <person name="Kane N.C."/>
            <person name="Bowers J.E."/>
            <person name="Hubner S."/>
            <person name="Bellec A."/>
            <person name="Berard A."/>
            <person name="Berges H."/>
            <person name="Blanchet N."/>
            <person name="Boniface M.C."/>
            <person name="Brunel D."/>
            <person name="Catrice O."/>
            <person name="Chaidir N."/>
            <person name="Claudel C."/>
            <person name="Donnadieu C."/>
            <person name="Faraut T."/>
            <person name="Fievet G."/>
            <person name="Helmstetter N."/>
            <person name="King M."/>
            <person name="Knapp S.J."/>
            <person name="Lai Z."/>
            <person name="Le Paslier M.C."/>
            <person name="Lippi Y."/>
            <person name="Lorenzon L."/>
            <person name="Mandel J.R."/>
            <person name="Marage G."/>
            <person name="Marchand G."/>
            <person name="Marquand E."/>
            <person name="Bret-Mestries E."/>
            <person name="Morien E."/>
            <person name="Nambeesan S."/>
            <person name="Nguyen T."/>
            <person name="Pegot-Espagnet P."/>
            <person name="Pouilly N."/>
            <person name="Raftis F."/>
            <person name="Sallet E."/>
            <person name="Schiex T."/>
            <person name="Thomas J."/>
            <person name="Vandecasteele C."/>
            <person name="Vares D."/>
            <person name="Vear F."/>
            <person name="Vautrin S."/>
            <person name="Crespi M."/>
            <person name="Mangin B."/>
            <person name="Burke J.M."/>
            <person name="Salse J."/>
            <person name="Munos S."/>
            <person name="Vincourt P."/>
            <person name="Rieseberg L.H."/>
            <person name="Langlade N.B."/>
        </authorList>
    </citation>
    <scope>NUCLEOTIDE SEQUENCE</scope>
    <source>
        <tissue evidence="1">Leaves</tissue>
    </source>
</reference>
<sequence>MVGSGVGKIGAAACRGLFGRGGIGRSKVITELSFDQFTGFILVLPNGGPGLVGPCNGTSFHFALQTGQILLPCFTFEAIHWKWNECEHSAVKIA</sequence>
<reference evidence="1" key="2">
    <citation type="submission" date="2020-06" db="EMBL/GenBank/DDBJ databases">
        <title>Helianthus annuus Genome sequencing and assembly Release 2.</title>
        <authorList>
            <person name="Gouzy J."/>
            <person name="Langlade N."/>
            <person name="Munos S."/>
        </authorList>
    </citation>
    <scope>NUCLEOTIDE SEQUENCE</scope>
    <source>
        <tissue evidence="1">Leaves</tissue>
    </source>
</reference>
<comment type="caution">
    <text evidence="1">The sequence shown here is derived from an EMBL/GenBank/DDBJ whole genome shotgun (WGS) entry which is preliminary data.</text>
</comment>
<dbReference type="AlphaFoldDB" id="A0A9K3EC00"/>